<evidence type="ECO:0000256" key="3">
    <source>
        <dbReference type="ARBA" id="ARBA00022776"/>
    </source>
</evidence>
<gene>
    <name evidence="6" type="primary">APC1</name>
    <name evidence="6" type="ORF">LPJ53_002762</name>
</gene>
<feature type="region of interest" description="Disordered" evidence="5">
    <location>
        <begin position="119"/>
        <end position="143"/>
    </location>
</feature>
<dbReference type="GO" id="GO:0070979">
    <property type="term" value="P:protein K11-linked ubiquitination"/>
    <property type="evidence" value="ECO:0007669"/>
    <property type="project" value="TreeGrafter"/>
</dbReference>
<dbReference type="GO" id="GO:0051301">
    <property type="term" value="P:cell division"/>
    <property type="evidence" value="ECO:0007669"/>
    <property type="project" value="UniProtKB-KW"/>
</dbReference>
<keyword evidence="7" id="KW-1185">Reference proteome</keyword>
<evidence type="ECO:0000256" key="2">
    <source>
        <dbReference type="ARBA" id="ARBA00022618"/>
    </source>
</evidence>
<sequence>MGKPYRQSGPTQLRLMAAMDDPEAGCHKAFMDSSSGTVVWKDMLAIRYYSGEAFGISLPFSIQSVHALHVGLLVQRRVNDSAETSPFATSVPTIFSLLSARGEFKVLGIKRTLDPDYMRRQRDKQPLLSPTPTRPSAHPTGGSAVSILSDPAIKIVDTAISRRNSAVSQYVLCWDSSEQSYVVFRGYAMDPLQAEKDSIDATATEPALDDASGSATSNISDTDFEFDLDVDMDVDYGAGAGSERASWMSATRNRPGRQSSLSVHRRSSAAVSAMAMAAASRRKSGFGSAMKNDRRSSMLGRVSFNDSPGFSYAVDILREQKQMRADFVLHMCWKEQRQRSNARRIDTQEAQICIVHSSSGADIICIFSADTGQVIGVDSVGLVEVFRHAARSIASARSTRSELEDLLLVTSDGQLALVPGGNGSCDPIGLDIPALGAGVAHINYTADGVAAVTLDDGRAETVSVRIHMSRITSAVVDALSMVLSKGASSTLRRTVAALASKSDDAHEEIEQLAHLISTGADRSHLHVDLPQCVRSELCERAGAALYVLMLVYNDAALHRDKPRTVIDAMEGLVARFVRANGMTAQYQRLLYLGFGLASLSGSTNEGYQQQTTPASNVVLPSFTKWMLGLTNDSSVPLVRFPSLGSVNELFGISDAETFIASRDPLILLSTVTDVLYRFATARDTGAAVFYKLANEIHPMRLLLQLTPDMQWLVRSAIEQMRTQCDLSWPKSVLTLLGRNDLIANATADMRSSESRVFGTPEEADITFVPVPTSAAEYDDKADHGHKPVAIADICEKALSQPANETGNSTGISLCATEISDVAFSQDLRVEETERMLSISATAHADHPQADTASPEAADTAKAQYMDILACRTLALSVGRAAFGYSTMDLNLHDALPISHPQVQACFRGYKIKTTWSPSSEVDISWPLFHSGVLAALSIERGQAKSAHPSWVLLNWPAENSAEIEPATEEDQQRHYRDSLASHAGFVLGMGLLQTDVSPATGFSHIRHIPNGPLCNMPPWQVFKYLSIRHGLTSIALLLGCACAHRGTMDASVSKILSLHIPTLLPPGSSELMLLSHGTQAAAMLGLGLLFMGSQNRRMTEVMLGELSAIRSASLSTNSARLDGADPTESTAECYSLATGFALGLVVLGQGLSTRSLADLRLLDALTEIINGTESGRGSNAARHESETDMFGRLSIAPNSSANTANGRSGGRAVSEISDLGAVAALGLVFIGTNYLPAAQRLAIPTSPLELQAVDPFMLMWKSLMYSLIMLTDVSPTRSWVESRVPLGITADSGPDMNRARLNVVTASCFAIGLKYAGTEDQGALVTVLAYFDEIEAIARRPALGYEPNLTRASAQSCLDTICTSAALVMAGSGDIDTMRRLRSLDDASASKTYGNHMASHLALGLLFIGGGARFTLSNSLGSLAILVIALFPRYPQNYVDNGEHLQAWRHLWSLCVEPRCLLVRDVVSGRMCRDSVITLVSKPVDGEQSTLRLSPPVRFPSLDHVTCLSVVAPGFIPLSIDIGSDPNLRQAISKRRVIYIQPASSNHDLIAAEAKSELGSVSEYRTWLSASRDTVLGVCQQLQDALHDLDNPGLDPFLVALTRSAVHAIQRIRMCTSYSCALPAEDRAIGLESYGYGLAEDTQLAWLDILDEIRKLGQMDSVRRILSAYWAGDQSSETMYCVVSIISVAIDIPKPTEMSELKKLVPVASIVAYFLDN</sequence>
<name>A0A9W7Y2L5_9FUNG</name>
<dbReference type="Gene3D" id="1.25.10.10">
    <property type="entry name" value="Leucine-rich Repeat Variant"/>
    <property type="match status" value="2"/>
</dbReference>
<protein>
    <submittedName>
        <fullName evidence="6">Anaphase-promoting complex subunit 1</fullName>
    </submittedName>
</protein>
<dbReference type="GO" id="GO:0031145">
    <property type="term" value="P:anaphase-promoting complex-dependent catabolic process"/>
    <property type="evidence" value="ECO:0007669"/>
    <property type="project" value="TreeGrafter"/>
</dbReference>
<dbReference type="GO" id="GO:0060090">
    <property type="term" value="F:molecular adaptor activity"/>
    <property type="evidence" value="ECO:0007669"/>
    <property type="project" value="TreeGrafter"/>
</dbReference>
<evidence type="ECO:0000313" key="6">
    <source>
        <dbReference type="EMBL" id="KAJ1722843.1"/>
    </source>
</evidence>
<comment type="similarity">
    <text evidence="1">Belongs to the APC1 family.</text>
</comment>
<dbReference type="InterPro" id="IPR024990">
    <property type="entry name" value="Apc1"/>
</dbReference>
<evidence type="ECO:0000256" key="5">
    <source>
        <dbReference type="SAM" id="MobiDB-lite"/>
    </source>
</evidence>
<dbReference type="GO" id="GO:0007091">
    <property type="term" value="P:metaphase/anaphase transition of mitotic cell cycle"/>
    <property type="evidence" value="ECO:0007669"/>
    <property type="project" value="TreeGrafter"/>
</dbReference>
<reference evidence="6" key="1">
    <citation type="submission" date="2022-07" db="EMBL/GenBank/DDBJ databases">
        <title>Phylogenomic reconstructions and comparative analyses of Kickxellomycotina fungi.</title>
        <authorList>
            <person name="Reynolds N.K."/>
            <person name="Stajich J.E."/>
            <person name="Barry K."/>
            <person name="Grigoriev I.V."/>
            <person name="Crous P."/>
            <person name="Smith M.E."/>
        </authorList>
    </citation>
    <scope>NUCLEOTIDE SEQUENCE</scope>
    <source>
        <strain evidence="6">NBRC 32514</strain>
    </source>
</reference>
<evidence type="ECO:0000313" key="7">
    <source>
        <dbReference type="Proteomes" id="UP001149813"/>
    </source>
</evidence>
<dbReference type="PANTHER" id="PTHR12827:SF3">
    <property type="entry name" value="ANAPHASE-PROMOTING COMPLEX SUBUNIT 1"/>
    <property type="match status" value="1"/>
</dbReference>
<proteinExistence type="inferred from homology"/>
<dbReference type="PANTHER" id="PTHR12827">
    <property type="entry name" value="MEIOTIC CHECKPOINT REGULATOR TSG24 FAMILY MEMBER"/>
    <property type="match status" value="1"/>
</dbReference>
<comment type="caution">
    <text evidence="6">The sequence shown here is derived from an EMBL/GenBank/DDBJ whole genome shotgun (WGS) entry which is preliminary data.</text>
</comment>
<dbReference type="EMBL" id="JANBOJ010000092">
    <property type="protein sequence ID" value="KAJ1722843.1"/>
    <property type="molecule type" value="Genomic_DNA"/>
</dbReference>
<dbReference type="Proteomes" id="UP001149813">
    <property type="component" value="Unassembled WGS sequence"/>
</dbReference>
<dbReference type="GO" id="GO:0005680">
    <property type="term" value="C:anaphase-promoting complex"/>
    <property type="evidence" value="ECO:0007669"/>
    <property type="project" value="InterPro"/>
</dbReference>
<organism evidence="6 7">
    <name type="scientific">Coemansia erecta</name>
    <dbReference type="NCBI Taxonomy" id="147472"/>
    <lineage>
        <taxon>Eukaryota</taxon>
        <taxon>Fungi</taxon>
        <taxon>Fungi incertae sedis</taxon>
        <taxon>Zoopagomycota</taxon>
        <taxon>Kickxellomycotina</taxon>
        <taxon>Kickxellomycetes</taxon>
        <taxon>Kickxellales</taxon>
        <taxon>Kickxellaceae</taxon>
        <taxon>Coemansia</taxon>
    </lineage>
</organism>
<dbReference type="InterPro" id="IPR011989">
    <property type="entry name" value="ARM-like"/>
</dbReference>
<accession>A0A9W7Y2L5</accession>
<evidence type="ECO:0000256" key="4">
    <source>
        <dbReference type="ARBA" id="ARBA00023306"/>
    </source>
</evidence>
<dbReference type="OrthoDB" id="26401at2759"/>
<evidence type="ECO:0000256" key="1">
    <source>
        <dbReference type="ARBA" id="ARBA00010547"/>
    </source>
</evidence>
<keyword evidence="2" id="KW-0132">Cell division</keyword>
<keyword evidence="4" id="KW-0131">Cell cycle</keyword>
<keyword evidence="3" id="KW-0498">Mitosis</keyword>